<feature type="chain" id="PRO_5007101305" description="Secreted protein" evidence="1">
    <location>
        <begin position="34"/>
        <end position="128"/>
    </location>
</feature>
<dbReference type="AlphaFoldDB" id="A0A101NAT6"/>
<evidence type="ECO:0000313" key="2">
    <source>
        <dbReference type="EMBL" id="KUM89732.1"/>
    </source>
</evidence>
<dbReference type="Proteomes" id="UP000054241">
    <property type="component" value="Unassembled WGS sequence"/>
</dbReference>
<protein>
    <recommendedName>
        <fullName evidence="4">Secreted protein</fullName>
    </recommendedName>
</protein>
<dbReference type="OrthoDB" id="4229852at2"/>
<keyword evidence="1" id="KW-0732">Signal</keyword>
<gene>
    <name evidence="2" type="ORF">AQI88_39415</name>
</gene>
<organism evidence="2 3">
    <name type="scientific">Streptomyces cellostaticus</name>
    <dbReference type="NCBI Taxonomy" id="67285"/>
    <lineage>
        <taxon>Bacteria</taxon>
        <taxon>Bacillati</taxon>
        <taxon>Actinomycetota</taxon>
        <taxon>Actinomycetes</taxon>
        <taxon>Kitasatosporales</taxon>
        <taxon>Streptomycetaceae</taxon>
        <taxon>Streptomyces</taxon>
    </lineage>
</organism>
<evidence type="ECO:0000256" key="1">
    <source>
        <dbReference type="SAM" id="SignalP"/>
    </source>
</evidence>
<keyword evidence="3" id="KW-1185">Reference proteome</keyword>
<accession>A0A101NAT6</accession>
<reference evidence="2 3" key="1">
    <citation type="submission" date="2015-10" db="EMBL/GenBank/DDBJ databases">
        <title>Draft genome sequence of Streptomyces cellostaticus DSM 40189, type strain for the species Streptomyces cellostaticus.</title>
        <authorList>
            <person name="Ruckert C."/>
            <person name="Winkler A."/>
            <person name="Kalinowski J."/>
            <person name="Kampfer P."/>
            <person name="Glaeser S."/>
        </authorList>
    </citation>
    <scope>NUCLEOTIDE SEQUENCE [LARGE SCALE GENOMIC DNA]</scope>
    <source>
        <strain evidence="2 3">DSM 40189</strain>
    </source>
</reference>
<evidence type="ECO:0008006" key="4">
    <source>
        <dbReference type="Google" id="ProtNLM"/>
    </source>
</evidence>
<evidence type="ECO:0000313" key="3">
    <source>
        <dbReference type="Proteomes" id="UP000054241"/>
    </source>
</evidence>
<comment type="caution">
    <text evidence="2">The sequence shown here is derived from an EMBL/GenBank/DDBJ whole genome shotgun (WGS) entry which is preliminary data.</text>
</comment>
<proteinExistence type="predicted"/>
<dbReference type="RefSeq" id="WP_067009953.1">
    <property type="nucleotide sequence ID" value="NZ_BNDU01000008.1"/>
</dbReference>
<dbReference type="EMBL" id="LMWL01000090">
    <property type="protein sequence ID" value="KUM89732.1"/>
    <property type="molecule type" value="Genomic_DNA"/>
</dbReference>
<feature type="signal peptide" evidence="1">
    <location>
        <begin position="1"/>
        <end position="33"/>
    </location>
</feature>
<name>A0A101NAT6_9ACTN</name>
<sequence>MKRTTHRTIARAAVALGAAAGLALTAGVGSAQALTYMGWVSNEAHGNFTFESYGEVVTVRDTASDGWGIEVQVYDGKTSKLSYCRVAGDGKSKKCDMSFPEGHRLSFDIYGYDDSGNMTDASSYEFTA</sequence>